<dbReference type="AlphaFoldDB" id="A0A2N9HC18"/>
<dbReference type="PROSITE" id="PS00108">
    <property type="entry name" value="PROTEIN_KINASE_ST"/>
    <property type="match status" value="1"/>
</dbReference>
<dbReference type="GO" id="GO:0004674">
    <property type="term" value="F:protein serine/threonine kinase activity"/>
    <property type="evidence" value="ECO:0007669"/>
    <property type="project" value="UniProtKB-KW"/>
</dbReference>
<dbReference type="PANTHER" id="PTHR47989">
    <property type="entry name" value="OS01G0750732 PROTEIN"/>
    <property type="match status" value="1"/>
</dbReference>
<dbReference type="PROSITE" id="PS50011">
    <property type="entry name" value="PROTEIN_KINASE_DOM"/>
    <property type="match status" value="1"/>
</dbReference>
<gene>
    <name evidence="10" type="ORF">FSB_LOCUS39798</name>
</gene>
<evidence type="ECO:0000259" key="9">
    <source>
        <dbReference type="PROSITE" id="PS50011"/>
    </source>
</evidence>
<evidence type="ECO:0000256" key="5">
    <source>
        <dbReference type="ARBA" id="ARBA00022840"/>
    </source>
</evidence>
<keyword evidence="3 6" id="KW-0547">Nucleotide-binding</keyword>
<dbReference type="PROSITE" id="PS00107">
    <property type="entry name" value="PROTEIN_KINASE_ATP"/>
    <property type="match status" value="1"/>
</dbReference>
<dbReference type="InterPro" id="IPR057597">
    <property type="entry name" value="ALE2_N"/>
</dbReference>
<evidence type="ECO:0000256" key="6">
    <source>
        <dbReference type="PROSITE-ProRule" id="PRU10141"/>
    </source>
</evidence>
<dbReference type="EMBL" id="OIVN01003535">
    <property type="protein sequence ID" value="SPD11916.1"/>
    <property type="molecule type" value="Genomic_DNA"/>
</dbReference>
<feature type="transmembrane region" description="Helical" evidence="8">
    <location>
        <begin position="225"/>
        <end position="247"/>
    </location>
</feature>
<dbReference type="InterPro" id="IPR018289">
    <property type="entry name" value="MULE_transposase_dom"/>
</dbReference>
<dbReference type="Pfam" id="PF07714">
    <property type="entry name" value="PK_Tyr_Ser-Thr"/>
    <property type="match status" value="1"/>
</dbReference>
<dbReference type="PANTHER" id="PTHR47989:SF40">
    <property type="entry name" value="RECEPTOR-LIKE SERINE_THREONINE-PROTEIN KINASE ALE2"/>
    <property type="match status" value="1"/>
</dbReference>
<keyword evidence="8" id="KW-1133">Transmembrane helix</keyword>
<name>A0A2N9HC18_FAGSY</name>
<dbReference type="InterPro" id="IPR011009">
    <property type="entry name" value="Kinase-like_dom_sf"/>
</dbReference>
<dbReference type="InterPro" id="IPR000719">
    <property type="entry name" value="Prot_kinase_dom"/>
</dbReference>
<dbReference type="Gene3D" id="1.10.510.10">
    <property type="entry name" value="Transferase(Phosphotransferase) domain 1"/>
    <property type="match status" value="1"/>
</dbReference>
<dbReference type="SUPFAM" id="SSF56112">
    <property type="entry name" value="Protein kinase-like (PK-like)"/>
    <property type="match status" value="1"/>
</dbReference>
<dbReference type="GO" id="GO:0005524">
    <property type="term" value="F:ATP binding"/>
    <property type="evidence" value="ECO:0007669"/>
    <property type="project" value="UniProtKB-UniRule"/>
</dbReference>
<evidence type="ECO:0000313" key="10">
    <source>
        <dbReference type="EMBL" id="SPD11916.1"/>
    </source>
</evidence>
<evidence type="ECO:0000256" key="2">
    <source>
        <dbReference type="ARBA" id="ARBA00022679"/>
    </source>
</evidence>
<dbReference type="FunFam" id="3.30.200.20:FF:000146">
    <property type="entry name" value="receptor-like serine/threonine-protein kinase ALE2"/>
    <property type="match status" value="1"/>
</dbReference>
<feature type="binding site" evidence="6">
    <location>
        <position position="343"/>
    </location>
    <ligand>
        <name>ATP</name>
        <dbReference type="ChEBI" id="CHEBI:30616"/>
    </ligand>
</feature>
<keyword evidence="4" id="KW-0418">Kinase</keyword>
<sequence>MSVSFAPSKPPKIWVKPSLGPSTAPAPSPLHQGHSSYHLPIRGHHRRHQQGKPPAIAPSPSKNQACDQICIEPLTATPIGSPCGCVFPMKVRLLLDVAPFAVFPVMSELEIEIAEGTYLEQSQVKIMGASADSQNQGSTVVDINLVPLGEKFDNTTAVLTYERFWQKKVPLNKTVFGNYDVLSSGIPSSPPYGSSTGSGPSGSTGDLPITANFVNKNQRMNLKTIAIIALSAFVLLLVFIGAVSIFLKWRKVRRPSNAIGPAITSSTNKRSGIGSILSSSIASSTSVSLMSPMATCVLSAKTFSLAELEKATDKFSSKRILGEGGFGRVYCGIMEDGSEVAVKMLTRDNQNGDREFIAEVEMLSRLHHRNLVKLIGICIEGRTRCLVYELVHNGSVESHLHGVDKKKGPLDWDARMKIALGAARGLAYLHEDSNPRVIHRDFKASNVLLEDDFTPKVSDFGLAREATEGSHHISTRVMGTFGYVAPEYAMTGHLLVKSDVYSYGVVLLELLTGRKPVDMSQPPGEENLVTWARPLLTSREGLEQLVDPSLAGSYDFDDMAKVAAIASMCVHPEVTHRPFMGEVVQALKLIYNDTDETCGDCFSQKESSAQDSDFKGDFAPSDSSWWNAGAVTPRLTYGNASSFITMDYSSGPLEEMENRPFSTSSLVGDEMSLPIRHGNRSGPLRTVRSKAALYRYTGSKSEHGGLLPRRVWNDGNWVVAVMNTSEMDGVRSFAASTSFVEDLPQPVEGNMQDTPESVLRNSVIEPRVGMDPSKFKHFATFRHISTDIRRRLLINDNAGVRVNSNIKSSIVEAKGYENVTYNQKDVRNFLDKERRLKCRKGDGQALHDYFVRMQGKNSNFYHALDLDDELRVRNVFWVDARSKAAYESFHDVIIFDTTYLTNKYDMPFASFIGINYHGESIILGCGLLSDEDTDSFIWLAGLEAYQNIKYYLLKAAHQSMTVESFEKSWNHTITSHHLEENEWLANLYEERERRVPTFINSNFFAGMSSTQRSELMNAFFDGYLHSCTTLKVFVEQFENAMRNKIENEILSNFKCFKGKLEYSSSSPMDKQFQEAYTHEIFKRMFEFKGILCRHALFVLSQESVTVLPDRHILDRYEKFYRLAVGVLEIGAESVKNFNVLEKLLIDLKDNFPHSRDKQPLSQRKNSVGATSDVVRTEVVRSPMVVKRKGRPRMKQLKSSMEEAVSKQ</sequence>
<protein>
    <recommendedName>
        <fullName evidence="9">Protein kinase domain-containing protein</fullName>
    </recommendedName>
</protein>
<reference evidence="10" key="1">
    <citation type="submission" date="2018-02" db="EMBL/GenBank/DDBJ databases">
        <authorList>
            <person name="Cohen D.B."/>
            <person name="Kent A.D."/>
        </authorList>
    </citation>
    <scope>NUCLEOTIDE SEQUENCE</scope>
</reference>
<dbReference type="CDD" id="cd14066">
    <property type="entry name" value="STKc_IRAK"/>
    <property type="match status" value="1"/>
</dbReference>
<keyword evidence="8" id="KW-0812">Transmembrane</keyword>
<keyword evidence="2" id="KW-0808">Transferase</keyword>
<evidence type="ECO:0000256" key="8">
    <source>
        <dbReference type="SAM" id="Phobius"/>
    </source>
</evidence>
<dbReference type="InterPro" id="IPR017441">
    <property type="entry name" value="Protein_kinase_ATP_BS"/>
</dbReference>
<evidence type="ECO:0000256" key="3">
    <source>
        <dbReference type="ARBA" id="ARBA00022741"/>
    </source>
</evidence>
<dbReference type="Gene3D" id="3.30.200.20">
    <property type="entry name" value="Phosphorylase Kinase, domain 1"/>
    <property type="match status" value="1"/>
</dbReference>
<dbReference type="InterPro" id="IPR008271">
    <property type="entry name" value="Ser/Thr_kinase_AS"/>
</dbReference>
<accession>A0A2N9HC18</accession>
<feature type="region of interest" description="Disordered" evidence="7">
    <location>
        <begin position="16"/>
        <end position="38"/>
    </location>
</feature>
<evidence type="ECO:0000256" key="7">
    <source>
        <dbReference type="SAM" id="MobiDB-lite"/>
    </source>
</evidence>
<keyword evidence="8" id="KW-0472">Membrane</keyword>
<dbReference type="FunFam" id="1.10.510.10:FF:000051">
    <property type="entry name" value="Receptor-like serine/threonine-protein kinase ALE2"/>
    <property type="match status" value="1"/>
</dbReference>
<keyword evidence="5 6" id="KW-0067">ATP-binding</keyword>
<evidence type="ECO:0000256" key="1">
    <source>
        <dbReference type="ARBA" id="ARBA00022527"/>
    </source>
</evidence>
<organism evidence="10">
    <name type="scientific">Fagus sylvatica</name>
    <name type="common">Beechnut</name>
    <dbReference type="NCBI Taxonomy" id="28930"/>
    <lineage>
        <taxon>Eukaryota</taxon>
        <taxon>Viridiplantae</taxon>
        <taxon>Streptophyta</taxon>
        <taxon>Embryophyta</taxon>
        <taxon>Tracheophyta</taxon>
        <taxon>Spermatophyta</taxon>
        <taxon>Magnoliopsida</taxon>
        <taxon>eudicotyledons</taxon>
        <taxon>Gunneridae</taxon>
        <taxon>Pentapetalae</taxon>
        <taxon>rosids</taxon>
        <taxon>fabids</taxon>
        <taxon>Fagales</taxon>
        <taxon>Fagaceae</taxon>
        <taxon>Fagus</taxon>
    </lineage>
</organism>
<evidence type="ECO:0000256" key="4">
    <source>
        <dbReference type="ARBA" id="ARBA00022777"/>
    </source>
</evidence>
<proteinExistence type="predicted"/>
<dbReference type="Pfam" id="PF23180">
    <property type="entry name" value="ALE2_N"/>
    <property type="match status" value="1"/>
</dbReference>
<feature type="region of interest" description="Disordered" evidence="7">
    <location>
        <begin position="1187"/>
        <end position="1207"/>
    </location>
</feature>
<keyword evidence="1" id="KW-0723">Serine/threonine-protein kinase</keyword>
<dbReference type="InterPro" id="IPR001245">
    <property type="entry name" value="Ser-Thr/Tyr_kinase_cat_dom"/>
</dbReference>
<dbReference type="Pfam" id="PF10551">
    <property type="entry name" value="MULE"/>
    <property type="match status" value="1"/>
</dbReference>
<feature type="domain" description="Protein kinase" evidence="9">
    <location>
        <begin position="315"/>
        <end position="590"/>
    </location>
</feature>